<keyword evidence="1" id="KW-1133">Transmembrane helix</keyword>
<feature type="transmembrane region" description="Helical" evidence="1">
    <location>
        <begin position="48"/>
        <end position="70"/>
    </location>
</feature>
<sequence>MAKQQGIGLAIAAFAVYISGGIMAFSGLGLIFLMKGQDLFGWGEGRTIGYLLLCVGACFSVLGVLLMRIFRNRGLA</sequence>
<evidence type="ECO:0000313" key="3">
    <source>
        <dbReference type="Proteomes" id="UP000811899"/>
    </source>
</evidence>
<dbReference type="Proteomes" id="UP000811899">
    <property type="component" value="Unassembled WGS sequence"/>
</dbReference>
<feature type="transmembrane region" description="Helical" evidence="1">
    <location>
        <begin position="7"/>
        <end position="33"/>
    </location>
</feature>
<comment type="caution">
    <text evidence="2">The sequence shown here is derived from an EMBL/GenBank/DDBJ whole genome shotgun (WGS) entry which is preliminary data.</text>
</comment>
<evidence type="ECO:0000256" key="1">
    <source>
        <dbReference type="SAM" id="Phobius"/>
    </source>
</evidence>
<keyword evidence="1" id="KW-0812">Transmembrane</keyword>
<protein>
    <submittedName>
        <fullName evidence="2">Uncharacterized protein</fullName>
    </submittedName>
</protein>
<evidence type="ECO:0000313" key="2">
    <source>
        <dbReference type="EMBL" id="MBT0664414.1"/>
    </source>
</evidence>
<reference evidence="2 3" key="1">
    <citation type="submission" date="2021-05" db="EMBL/GenBank/DDBJ databases">
        <title>The draft genome of Geobacter pelophilus DSM 12255.</title>
        <authorList>
            <person name="Xu Z."/>
            <person name="Masuda Y."/>
            <person name="Itoh H."/>
            <person name="Senoo K."/>
        </authorList>
    </citation>
    <scope>NUCLEOTIDE SEQUENCE [LARGE SCALE GENOMIC DNA]</scope>
    <source>
        <strain evidence="2 3">DSM 12255</strain>
    </source>
</reference>
<accession>A0AAW4L036</accession>
<dbReference type="AlphaFoldDB" id="A0AAW4L036"/>
<proteinExistence type="predicted"/>
<keyword evidence="3" id="KW-1185">Reference proteome</keyword>
<name>A0AAW4L036_9BACT</name>
<dbReference type="RefSeq" id="WP_214171191.1">
    <property type="nucleotide sequence ID" value="NZ_JAHCVJ010000003.1"/>
</dbReference>
<keyword evidence="1" id="KW-0472">Membrane</keyword>
<organism evidence="2 3">
    <name type="scientific">Geoanaerobacter pelophilus</name>
    <dbReference type="NCBI Taxonomy" id="60036"/>
    <lineage>
        <taxon>Bacteria</taxon>
        <taxon>Pseudomonadati</taxon>
        <taxon>Thermodesulfobacteriota</taxon>
        <taxon>Desulfuromonadia</taxon>
        <taxon>Geobacterales</taxon>
        <taxon>Geobacteraceae</taxon>
        <taxon>Geoanaerobacter</taxon>
    </lineage>
</organism>
<dbReference type="EMBL" id="JAHCVJ010000003">
    <property type="protein sequence ID" value="MBT0664414.1"/>
    <property type="molecule type" value="Genomic_DNA"/>
</dbReference>
<gene>
    <name evidence="2" type="ORF">KI809_08885</name>
</gene>